<gene>
    <name evidence="2" type="ORF">D9611_000469</name>
</gene>
<organism evidence="2 3">
    <name type="scientific">Ephemerocybe angulata</name>
    <dbReference type="NCBI Taxonomy" id="980116"/>
    <lineage>
        <taxon>Eukaryota</taxon>
        <taxon>Fungi</taxon>
        <taxon>Dikarya</taxon>
        <taxon>Basidiomycota</taxon>
        <taxon>Agaricomycotina</taxon>
        <taxon>Agaricomycetes</taxon>
        <taxon>Agaricomycetidae</taxon>
        <taxon>Agaricales</taxon>
        <taxon>Agaricineae</taxon>
        <taxon>Psathyrellaceae</taxon>
        <taxon>Ephemerocybe</taxon>
    </lineage>
</organism>
<dbReference type="Proteomes" id="UP000541558">
    <property type="component" value="Unassembled WGS sequence"/>
</dbReference>
<feature type="region of interest" description="Disordered" evidence="1">
    <location>
        <begin position="31"/>
        <end position="58"/>
    </location>
</feature>
<comment type="caution">
    <text evidence="2">The sequence shown here is derived from an EMBL/GenBank/DDBJ whole genome shotgun (WGS) entry which is preliminary data.</text>
</comment>
<dbReference type="AlphaFoldDB" id="A0A8H5F6M7"/>
<evidence type="ECO:0000313" key="3">
    <source>
        <dbReference type="Proteomes" id="UP000541558"/>
    </source>
</evidence>
<accession>A0A8H5F6M7</accession>
<evidence type="ECO:0000313" key="2">
    <source>
        <dbReference type="EMBL" id="KAF5325750.1"/>
    </source>
</evidence>
<dbReference type="EMBL" id="JAACJK010000163">
    <property type="protein sequence ID" value="KAF5325750.1"/>
    <property type="molecule type" value="Genomic_DNA"/>
</dbReference>
<proteinExistence type="predicted"/>
<feature type="compositionally biased region" description="Basic and acidic residues" evidence="1">
    <location>
        <begin position="422"/>
        <end position="432"/>
    </location>
</feature>
<protein>
    <submittedName>
        <fullName evidence="2">Uncharacterized protein</fullName>
    </submittedName>
</protein>
<name>A0A8H5F6M7_9AGAR</name>
<sequence>MSTRRTFTFWGTVGAVWTALKLKKEYDDYRTVSTEDDPEPGRIHLPNTPLPREGGNGEDDVSLLDTNIRVRRQTKKPAGCCVCCGIDCTLFWKAFAFVLALWSLFGLYKVARWALTPTPSGLEGMPVFGEALGCDHASTFYQDARDGYSLNATVPHGSHHIKLMGSGVGTLTVTTAPSDATEIQYSIIMKGTDKPLLDLAKIELTETKFGSTLEFDTPSISKVDLQTGNKCVRFDIVLAVPPNLKELYIRGYSTLQVKFDDSVHFDLSRFSVMLFGKEMKNMILPTSNLHASDNNYLEVFNGWIVGDVTVSTETIINTQRADGVANVKIYPASVEEAGENKRAILRTATGSGRSDFFYITDKSSKKRPISSHHISARNGDVYLHYEQADFNGKIAMSSRSSTIHGSVANLRPLSPRPRPPVTKREQAEEWTHTRGNAEGGDKLWVESNGWTGLWF</sequence>
<reference evidence="2 3" key="1">
    <citation type="journal article" date="2020" name="ISME J.">
        <title>Uncovering the hidden diversity of litter-decomposition mechanisms in mushroom-forming fungi.</title>
        <authorList>
            <person name="Floudas D."/>
            <person name="Bentzer J."/>
            <person name="Ahren D."/>
            <person name="Johansson T."/>
            <person name="Persson P."/>
            <person name="Tunlid A."/>
        </authorList>
    </citation>
    <scope>NUCLEOTIDE SEQUENCE [LARGE SCALE GENOMIC DNA]</scope>
    <source>
        <strain evidence="2 3">CBS 175.51</strain>
    </source>
</reference>
<evidence type="ECO:0000256" key="1">
    <source>
        <dbReference type="SAM" id="MobiDB-lite"/>
    </source>
</evidence>
<dbReference type="OrthoDB" id="2991206at2759"/>
<feature type="region of interest" description="Disordered" evidence="1">
    <location>
        <begin position="411"/>
        <end position="439"/>
    </location>
</feature>
<keyword evidence="3" id="KW-1185">Reference proteome</keyword>